<feature type="domain" description="Periplasmic binding protein" evidence="6">
    <location>
        <begin position="79"/>
        <end position="334"/>
    </location>
</feature>
<dbReference type="PANTHER" id="PTHR46847">
    <property type="entry name" value="D-ALLOSE-BINDING PERIPLASMIC PROTEIN-RELATED"/>
    <property type="match status" value="1"/>
</dbReference>
<name>A0A7W9W175_9FIRM</name>
<evidence type="ECO:0000256" key="2">
    <source>
        <dbReference type="ARBA" id="ARBA00007639"/>
    </source>
</evidence>
<comment type="similarity">
    <text evidence="2">Belongs to the bacterial solute-binding protein 2 family.</text>
</comment>
<evidence type="ECO:0000256" key="3">
    <source>
        <dbReference type="ARBA" id="ARBA00022729"/>
    </source>
</evidence>
<dbReference type="EMBL" id="JACHHH010000001">
    <property type="protein sequence ID" value="MBB6040143.1"/>
    <property type="molecule type" value="Genomic_DNA"/>
</dbReference>
<evidence type="ECO:0000259" key="6">
    <source>
        <dbReference type="Pfam" id="PF13407"/>
    </source>
</evidence>
<dbReference type="Pfam" id="PF13407">
    <property type="entry name" value="Peripla_BP_4"/>
    <property type="match status" value="1"/>
</dbReference>
<protein>
    <submittedName>
        <fullName evidence="7">Ribose transport system substrate-binding protein/inositol transport system substrate-binding protein</fullName>
    </submittedName>
</protein>
<proteinExistence type="inferred from homology"/>
<dbReference type="CDD" id="cd01536">
    <property type="entry name" value="PBP1_ABC_sugar_binding-like"/>
    <property type="match status" value="1"/>
</dbReference>
<dbReference type="PANTHER" id="PTHR46847:SF1">
    <property type="entry name" value="D-ALLOSE-BINDING PERIPLASMIC PROTEIN-RELATED"/>
    <property type="match status" value="1"/>
</dbReference>
<keyword evidence="3 5" id="KW-0732">Signal</keyword>
<evidence type="ECO:0000313" key="7">
    <source>
        <dbReference type="EMBL" id="MBB6040143.1"/>
    </source>
</evidence>
<dbReference type="GO" id="GO:0030246">
    <property type="term" value="F:carbohydrate binding"/>
    <property type="evidence" value="ECO:0007669"/>
    <property type="project" value="UniProtKB-ARBA"/>
</dbReference>
<dbReference type="RefSeq" id="WP_243155790.1">
    <property type="nucleotide sequence ID" value="NZ_JACHHH010000001.1"/>
</dbReference>
<feature type="chain" id="PRO_5038548194" evidence="5">
    <location>
        <begin position="20"/>
        <end position="358"/>
    </location>
</feature>
<organism evidence="7 8">
    <name type="scientific">Oribacterium sinus</name>
    <dbReference type="NCBI Taxonomy" id="237576"/>
    <lineage>
        <taxon>Bacteria</taxon>
        <taxon>Bacillati</taxon>
        <taxon>Bacillota</taxon>
        <taxon>Clostridia</taxon>
        <taxon>Lachnospirales</taxon>
        <taxon>Lachnospiraceae</taxon>
        <taxon>Oribacterium</taxon>
    </lineage>
</organism>
<evidence type="ECO:0000256" key="4">
    <source>
        <dbReference type="SAM" id="MobiDB-lite"/>
    </source>
</evidence>
<dbReference type="SUPFAM" id="SSF53822">
    <property type="entry name" value="Periplasmic binding protein-like I"/>
    <property type="match status" value="1"/>
</dbReference>
<evidence type="ECO:0000313" key="8">
    <source>
        <dbReference type="Proteomes" id="UP000522163"/>
    </source>
</evidence>
<evidence type="ECO:0000256" key="5">
    <source>
        <dbReference type="SAM" id="SignalP"/>
    </source>
</evidence>
<dbReference type="GO" id="GO:0030313">
    <property type="term" value="C:cell envelope"/>
    <property type="evidence" value="ECO:0007669"/>
    <property type="project" value="UniProtKB-SubCell"/>
</dbReference>
<dbReference type="InterPro" id="IPR025997">
    <property type="entry name" value="SBP_2_dom"/>
</dbReference>
<feature type="compositionally biased region" description="Low complexity" evidence="4">
    <location>
        <begin position="31"/>
        <end position="47"/>
    </location>
</feature>
<comment type="caution">
    <text evidence="7">The sequence shown here is derived from an EMBL/GenBank/DDBJ whole genome shotgun (WGS) entry which is preliminary data.</text>
</comment>
<evidence type="ECO:0000256" key="1">
    <source>
        <dbReference type="ARBA" id="ARBA00004196"/>
    </source>
</evidence>
<dbReference type="Gene3D" id="3.40.50.2300">
    <property type="match status" value="2"/>
</dbReference>
<dbReference type="GeneID" id="85013678"/>
<dbReference type="InterPro" id="IPR028082">
    <property type="entry name" value="Peripla_BP_I"/>
</dbReference>
<feature type="signal peptide" evidence="5">
    <location>
        <begin position="1"/>
        <end position="19"/>
    </location>
</feature>
<feature type="region of interest" description="Disordered" evidence="4">
    <location>
        <begin position="31"/>
        <end position="57"/>
    </location>
</feature>
<accession>A0A7W9W175</accession>
<sequence>MKKRIIVGLFLAVSLMMTACGGASDSKTTTAAETKAEAEATTAAGKEASTEKQEVSDVVKDAKAEQFSGAKNEEKKSMALFMSHMTNEFVKTLSSSVQKEAEELGYTGDSFKIYDGKNDVATQVSQIEQAVTLGVDGIIIEPVSTDGIVKAVKDAEKAGVKVVILNQRISDQNAADTFVGADNESTGAALMKKVMEDLDGKGNIVELLGPMGSDGQVGRSKGFDSVLAGYPDVKVIASDSADWDTAKALTLTENWLTSSDIQAVVAQNDGMAVGAAQAVKEAGLTDKIKVYGVDATSDGLNAIVNGGMTGTVSQGTEDQGKISADLCSNLIYGQSVPKEVIATNVVYTKENVNEILKK</sequence>
<gene>
    <name evidence="7" type="ORF">HNQ46_000104</name>
</gene>
<reference evidence="7 8" key="1">
    <citation type="submission" date="2020-08" db="EMBL/GenBank/DDBJ databases">
        <title>Genomic Encyclopedia of Type Strains, Phase IV (KMG-IV): sequencing the most valuable type-strain genomes for metagenomic binning, comparative biology and taxonomic classification.</title>
        <authorList>
            <person name="Goeker M."/>
        </authorList>
    </citation>
    <scope>NUCLEOTIDE SEQUENCE [LARGE SCALE GENOMIC DNA]</scope>
    <source>
        <strain evidence="7 8">DSM 17245</strain>
    </source>
</reference>
<comment type="subcellular location">
    <subcellularLocation>
        <location evidence="1">Cell envelope</location>
    </subcellularLocation>
</comment>
<feature type="compositionally biased region" description="Basic and acidic residues" evidence="4">
    <location>
        <begin position="48"/>
        <end position="57"/>
    </location>
</feature>
<dbReference type="AlphaFoldDB" id="A0A7W9W175"/>
<dbReference type="PROSITE" id="PS51257">
    <property type="entry name" value="PROKAR_LIPOPROTEIN"/>
    <property type="match status" value="1"/>
</dbReference>
<dbReference type="Proteomes" id="UP000522163">
    <property type="component" value="Unassembled WGS sequence"/>
</dbReference>